<sequence length="248" mass="28512">MTTDWAFLEPWRAALRASIIRDEPTGLGNGTQFSFVWPLLSCPEDKISLMVHLEEEDPQIVIQLIQIREAMELFTALSIVDNKAFMEQFSQFSHLTQSTRRSWYPKWHVYICGAASVQHTTWNKMFEHFLEPTPQFQRAHQMLEAMKQQDTGTADAFNPTSVLWTCPFHGGEVQALLSHEKETDTLKNMKMNLRWLFDAGVPLIVNLALKSISVTPTDIWYDLRQVMSDVDISIGIHDLSTITSRKEP</sequence>
<accession>A0AAD9G162</accession>
<reference evidence="1" key="1">
    <citation type="submission" date="2023-08" db="EMBL/GenBank/DDBJ databases">
        <title>Reference Genome Resource for the Citrus Pathogen Phytophthora citrophthora.</title>
        <authorList>
            <person name="Moller H."/>
            <person name="Coetzee B."/>
            <person name="Rose L.J."/>
            <person name="Van Niekerk J.M."/>
        </authorList>
    </citation>
    <scope>NUCLEOTIDE SEQUENCE</scope>
    <source>
        <strain evidence="1">STE-U-9442</strain>
    </source>
</reference>
<evidence type="ECO:0000313" key="1">
    <source>
        <dbReference type="EMBL" id="KAK1929988.1"/>
    </source>
</evidence>
<evidence type="ECO:0000313" key="2">
    <source>
        <dbReference type="Proteomes" id="UP001259832"/>
    </source>
</evidence>
<dbReference type="Proteomes" id="UP001259832">
    <property type="component" value="Unassembled WGS sequence"/>
</dbReference>
<name>A0AAD9G162_9STRA</name>
<gene>
    <name evidence="1" type="ORF">P3T76_014485</name>
</gene>
<dbReference type="AlphaFoldDB" id="A0AAD9G162"/>
<comment type="caution">
    <text evidence="1">The sequence shown here is derived from an EMBL/GenBank/DDBJ whole genome shotgun (WGS) entry which is preliminary data.</text>
</comment>
<dbReference type="EMBL" id="JASMQC010000042">
    <property type="protein sequence ID" value="KAK1929988.1"/>
    <property type="molecule type" value="Genomic_DNA"/>
</dbReference>
<organism evidence="1 2">
    <name type="scientific">Phytophthora citrophthora</name>
    <dbReference type="NCBI Taxonomy" id="4793"/>
    <lineage>
        <taxon>Eukaryota</taxon>
        <taxon>Sar</taxon>
        <taxon>Stramenopiles</taxon>
        <taxon>Oomycota</taxon>
        <taxon>Peronosporomycetes</taxon>
        <taxon>Peronosporales</taxon>
        <taxon>Peronosporaceae</taxon>
        <taxon>Phytophthora</taxon>
    </lineage>
</organism>
<keyword evidence="2" id="KW-1185">Reference proteome</keyword>
<proteinExistence type="predicted"/>
<protein>
    <submittedName>
        <fullName evidence="1">Uncharacterized protein</fullName>
    </submittedName>
</protein>